<feature type="domain" description="DUF5753" evidence="1">
    <location>
        <begin position="3"/>
        <end position="64"/>
    </location>
</feature>
<evidence type="ECO:0000313" key="3">
    <source>
        <dbReference type="Proteomes" id="UP000287830"/>
    </source>
</evidence>
<dbReference type="AlphaFoldDB" id="A0A7U9PZL6"/>
<proteinExistence type="predicted"/>
<dbReference type="InterPro" id="IPR043917">
    <property type="entry name" value="DUF5753"/>
</dbReference>
<sequence length="66" mass="7126">MLTMWPVVTEDVLLQQVGGPTVVRAQLEHLPAMAEEPNVTVQASPFSPGAHAGMFGSYLLLSFARM</sequence>
<evidence type="ECO:0000313" key="2">
    <source>
        <dbReference type="EMBL" id="GCD37583.1"/>
    </source>
</evidence>
<name>A0A7U9PZL6_9ACTN</name>
<dbReference type="Pfam" id="PF19054">
    <property type="entry name" value="DUF5753"/>
    <property type="match status" value="1"/>
</dbReference>
<comment type="caution">
    <text evidence="2">The sequence shown here is derived from an EMBL/GenBank/DDBJ whole genome shotgun (WGS) entry which is preliminary data.</text>
</comment>
<reference evidence="2 3" key="1">
    <citation type="submission" date="2018-11" db="EMBL/GenBank/DDBJ databases">
        <title>Whole genome sequence of Streptomyces chrestomyceticus NBRC 13444(T).</title>
        <authorList>
            <person name="Komaki H."/>
            <person name="Tamura T."/>
        </authorList>
    </citation>
    <scope>NUCLEOTIDE SEQUENCE [LARGE SCALE GENOMIC DNA]</scope>
    <source>
        <strain evidence="2 3">NBRC 13444</strain>
    </source>
</reference>
<evidence type="ECO:0000259" key="1">
    <source>
        <dbReference type="Pfam" id="PF19054"/>
    </source>
</evidence>
<organism evidence="2 3">
    <name type="scientific">Streptomyces chrestomyceticus JCM 4735</name>
    <dbReference type="NCBI Taxonomy" id="1306181"/>
    <lineage>
        <taxon>Bacteria</taxon>
        <taxon>Bacillati</taxon>
        <taxon>Actinomycetota</taxon>
        <taxon>Actinomycetes</taxon>
        <taxon>Kitasatosporales</taxon>
        <taxon>Streptomycetaceae</taxon>
        <taxon>Streptomyces</taxon>
    </lineage>
</organism>
<protein>
    <submittedName>
        <fullName evidence="2">Transcriptional regulator</fullName>
    </submittedName>
</protein>
<accession>A0A7U9PZL6</accession>
<dbReference type="EMBL" id="BHZC01000001">
    <property type="protein sequence ID" value="GCD37583.1"/>
    <property type="molecule type" value="Genomic_DNA"/>
</dbReference>
<gene>
    <name evidence="2" type="ORF">OEIGOIKO_05382</name>
</gene>
<dbReference type="Proteomes" id="UP000287830">
    <property type="component" value="Unassembled WGS sequence"/>
</dbReference>